<dbReference type="Gene3D" id="2.30.42.10">
    <property type="match status" value="1"/>
</dbReference>
<dbReference type="GeneID" id="108621654"/>
<dbReference type="PANTHER" id="PTHR45877">
    <property type="entry name" value="E3 UBIQUITIN-PROTEIN LIGASE SIAH2"/>
    <property type="match status" value="1"/>
</dbReference>
<dbReference type="SMART" id="SM00228">
    <property type="entry name" value="PDZ"/>
    <property type="match status" value="1"/>
</dbReference>
<dbReference type="RefSeq" id="XP_017874582.1">
    <property type="nucleotide sequence ID" value="XM_018019093.1"/>
</dbReference>
<accession>A0ABM1Q546</accession>
<dbReference type="Proteomes" id="UP000694904">
    <property type="component" value="Chromosome 2"/>
</dbReference>
<dbReference type="PROSITE" id="PS50089">
    <property type="entry name" value="ZF_RING_2"/>
    <property type="match status" value="1"/>
</dbReference>
<sequence>MQANSINTKSTSTSPEPMAASPVERISTVRLLRIPRAAPKIEAYGFRLTRSKWDPYPWVCEVAAGTPASLRGLKAGDCILKINDIDILGMRIADVAKIVKSRKDQVTILCWNSNCQLDSEENTICCVPMPIALKRLVIIVDNILRVIECPVCRSLITPPVLQCQNGHLLCLECRIRTETCPICRGYFTPIRSSVAEEIYSVLALTFERLLPQGKFRQRFFADFTLVKEINCERCSQPNSRKTSSGSLKHAKFLDKFFTIQATHQIEPSLSSKEMHTAYRQLERGHENISS</sequence>
<evidence type="ECO:0000256" key="2">
    <source>
        <dbReference type="ARBA" id="ARBA00022771"/>
    </source>
</evidence>
<gene>
    <name evidence="9" type="primary">LOC108621654</name>
</gene>
<keyword evidence="1" id="KW-0479">Metal-binding</keyword>
<evidence type="ECO:0000256" key="1">
    <source>
        <dbReference type="ARBA" id="ARBA00022723"/>
    </source>
</evidence>
<evidence type="ECO:0000256" key="3">
    <source>
        <dbReference type="ARBA" id="ARBA00022833"/>
    </source>
</evidence>
<dbReference type="CDD" id="cd00136">
    <property type="entry name" value="PDZ_canonical"/>
    <property type="match status" value="1"/>
</dbReference>
<dbReference type="SUPFAM" id="SSF57850">
    <property type="entry name" value="RING/U-box"/>
    <property type="match status" value="1"/>
</dbReference>
<keyword evidence="2 4" id="KW-0863">Zinc-finger</keyword>
<evidence type="ECO:0000259" key="7">
    <source>
        <dbReference type="PROSITE" id="PS50106"/>
    </source>
</evidence>
<dbReference type="PANTHER" id="PTHR45877:SF2">
    <property type="entry name" value="E3 UBIQUITIN-PROTEIN LIGASE SINA-RELATED"/>
    <property type="match status" value="1"/>
</dbReference>
<keyword evidence="3" id="KW-0862">Zinc</keyword>
<reference evidence="9" key="3">
    <citation type="submission" date="2025-08" db="UniProtKB">
        <authorList>
            <consortium name="RefSeq"/>
        </authorList>
    </citation>
    <scope>IDENTIFICATION</scope>
    <source>
        <tissue evidence="9">Whole organism</tissue>
    </source>
</reference>
<evidence type="ECO:0000313" key="9">
    <source>
        <dbReference type="RefSeq" id="XP_017874582.1"/>
    </source>
</evidence>
<evidence type="ECO:0000256" key="4">
    <source>
        <dbReference type="PROSITE-ProRule" id="PRU00175"/>
    </source>
</evidence>
<reference evidence="8" key="2">
    <citation type="journal article" date="2016" name="G3 (Bethesda)">
        <title>Genome Evolution in Three Species of Cactophilic Drosophila.</title>
        <authorList>
            <person name="Sanchez-Flores A."/>
            <person name="Penazola F."/>
            <person name="Carpinteyro-Ponce J."/>
            <person name="Nazario-Yepiz N."/>
            <person name="Abreu-Goodger C."/>
            <person name="Machado C.A."/>
            <person name="Markow T.A."/>
        </authorList>
    </citation>
    <scope>NUCLEOTIDE SEQUENCE [LARGE SCALE GENOMIC DNA]</scope>
</reference>
<feature type="region of interest" description="Disordered" evidence="5">
    <location>
        <begin position="1"/>
        <end position="21"/>
    </location>
</feature>
<dbReference type="SUPFAM" id="SSF50156">
    <property type="entry name" value="PDZ domain-like"/>
    <property type="match status" value="1"/>
</dbReference>
<dbReference type="PROSITE" id="PS50106">
    <property type="entry name" value="PDZ"/>
    <property type="match status" value="1"/>
</dbReference>
<dbReference type="InterPro" id="IPR004162">
    <property type="entry name" value="SINA-like_animal"/>
</dbReference>
<dbReference type="Gene3D" id="3.30.40.10">
    <property type="entry name" value="Zinc/RING finger domain, C3HC4 (zinc finger)"/>
    <property type="match status" value="1"/>
</dbReference>
<keyword evidence="8" id="KW-1185">Reference proteome</keyword>
<dbReference type="InterPro" id="IPR036034">
    <property type="entry name" value="PDZ_sf"/>
</dbReference>
<evidence type="ECO:0000256" key="5">
    <source>
        <dbReference type="SAM" id="MobiDB-lite"/>
    </source>
</evidence>
<evidence type="ECO:0000259" key="6">
    <source>
        <dbReference type="PROSITE" id="PS50089"/>
    </source>
</evidence>
<dbReference type="InterPro" id="IPR049548">
    <property type="entry name" value="Sina-like_RING"/>
</dbReference>
<dbReference type="Pfam" id="PF21362">
    <property type="entry name" value="Sina_RING"/>
    <property type="match status" value="1"/>
</dbReference>
<feature type="domain" description="RING-type" evidence="6">
    <location>
        <begin position="149"/>
        <end position="184"/>
    </location>
</feature>
<dbReference type="InterPro" id="IPR013083">
    <property type="entry name" value="Znf_RING/FYVE/PHD"/>
</dbReference>
<organism evidence="8 9">
    <name type="scientific">Drosophila arizonae</name>
    <name type="common">Fruit fly</name>
    <dbReference type="NCBI Taxonomy" id="7263"/>
    <lineage>
        <taxon>Eukaryota</taxon>
        <taxon>Metazoa</taxon>
        <taxon>Ecdysozoa</taxon>
        <taxon>Arthropoda</taxon>
        <taxon>Hexapoda</taxon>
        <taxon>Insecta</taxon>
        <taxon>Pterygota</taxon>
        <taxon>Neoptera</taxon>
        <taxon>Endopterygota</taxon>
        <taxon>Diptera</taxon>
        <taxon>Brachycera</taxon>
        <taxon>Muscomorpha</taxon>
        <taxon>Ephydroidea</taxon>
        <taxon>Drosophilidae</taxon>
        <taxon>Drosophila</taxon>
    </lineage>
</organism>
<evidence type="ECO:0000313" key="8">
    <source>
        <dbReference type="Proteomes" id="UP000694904"/>
    </source>
</evidence>
<dbReference type="Pfam" id="PF17820">
    <property type="entry name" value="PDZ_6"/>
    <property type="match status" value="1"/>
</dbReference>
<dbReference type="InterPro" id="IPR041489">
    <property type="entry name" value="PDZ_6"/>
</dbReference>
<name>A0ABM1Q546_DROAR</name>
<feature type="domain" description="PDZ" evidence="7">
    <location>
        <begin position="28"/>
        <end position="108"/>
    </location>
</feature>
<feature type="compositionally biased region" description="Polar residues" evidence="5">
    <location>
        <begin position="1"/>
        <end position="15"/>
    </location>
</feature>
<dbReference type="InterPro" id="IPR001841">
    <property type="entry name" value="Znf_RING"/>
</dbReference>
<reference evidence="8" key="1">
    <citation type="journal article" date="1997" name="Nucleic Acids Res.">
        <title>tRNAscan-SE: a program for improved detection of transfer RNA genes in genomic sequence.</title>
        <authorList>
            <person name="Lowe T.M."/>
            <person name="Eddy S.R."/>
        </authorList>
    </citation>
    <scope>NUCLEOTIDE SEQUENCE [LARGE SCALE GENOMIC DNA]</scope>
</reference>
<protein>
    <submittedName>
        <fullName evidence="9">Uncharacterized protein LOC108621654</fullName>
    </submittedName>
</protein>
<proteinExistence type="predicted"/>
<dbReference type="InterPro" id="IPR001478">
    <property type="entry name" value="PDZ"/>
</dbReference>